<accession>A0A4P6XKI9</accession>
<evidence type="ECO:0000313" key="2">
    <source>
        <dbReference type="Proteomes" id="UP000292447"/>
    </source>
</evidence>
<proteinExistence type="predicted"/>
<dbReference type="EMBL" id="CP034456">
    <property type="protein sequence ID" value="QBM86074.1"/>
    <property type="molecule type" value="Genomic_DNA"/>
</dbReference>
<keyword evidence="1" id="KW-0830">Ubiquinone</keyword>
<organism evidence="1 2">
    <name type="scientific">Metschnikowia aff. pulcherrima</name>
    <dbReference type="NCBI Taxonomy" id="2163413"/>
    <lineage>
        <taxon>Eukaryota</taxon>
        <taxon>Fungi</taxon>
        <taxon>Dikarya</taxon>
        <taxon>Ascomycota</taxon>
        <taxon>Saccharomycotina</taxon>
        <taxon>Pichiomycetes</taxon>
        <taxon>Metschnikowiaceae</taxon>
        <taxon>Metschnikowia</taxon>
    </lineage>
</organism>
<sequence length="384" mass="43647">MLKLVRKKAISVQRFSTSTSPRLSSYQSQLERSIENVNRLLEVNDRLSYLLAQYVPEPARNTFLAIRAFALEINKITDGGRVGDHATGALARLHQSMGITTADMKFKFWSEIMVKAFADASVIGEPIAFLIRDGLRNGLNLDISYFHQYLQTRRHFVKNKQFSNVSSICSFGEGTYSQLNYATQAILLSPQISPSVIHMLELSTALQGKVSDVAAHIGQATAVSSMILGLNFYASTRNQVTLPIELMTKHALSQEAFLRLSQGHLTDGDEVRDTQDRLKNVIFETAIVANDHLLSAREKLYQVRQDISAILDLRPRDNLLSKSSKRWKRGLPDAIFVPFMVAIPTSLYLQRLEKHDFDINNKQLQHKEWRLAWNSFKSFYQRKI</sequence>
<dbReference type="Proteomes" id="UP000292447">
    <property type="component" value="Chromosome I"/>
</dbReference>
<dbReference type="InterPro" id="IPR008949">
    <property type="entry name" value="Isoprenoid_synthase_dom_sf"/>
</dbReference>
<protein>
    <submittedName>
        <fullName evidence="1">NADH dehydrogenase [ubiquinone] 1 alpha subcomplex assembly factor 6</fullName>
    </submittedName>
</protein>
<dbReference type="SUPFAM" id="SSF48576">
    <property type="entry name" value="Terpenoid synthases"/>
    <property type="match status" value="1"/>
</dbReference>
<dbReference type="Pfam" id="PF00494">
    <property type="entry name" value="SQS_PSY"/>
    <property type="match status" value="1"/>
</dbReference>
<reference evidence="2" key="1">
    <citation type="submission" date="2019-03" db="EMBL/GenBank/DDBJ databases">
        <title>Snf2 controls pulcherriminic acid biosynthesis and connects pigmentation and antifungal activity of the yeast Metschnikowia pulcherrima.</title>
        <authorList>
            <person name="Gore-Lloyd D."/>
            <person name="Sumann I."/>
            <person name="Brachmann A.O."/>
            <person name="Schneeberger K."/>
            <person name="Ortiz-Merino R.A."/>
            <person name="Moreno-Beltran M."/>
            <person name="Schlaefli M."/>
            <person name="Kirner P."/>
            <person name="Santos Kron A."/>
            <person name="Wolfe K.H."/>
            <person name="Piel J."/>
            <person name="Ahrens C.H."/>
            <person name="Henk D."/>
            <person name="Freimoser F.M."/>
        </authorList>
    </citation>
    <scope>NUCLEOTIDE SEQUENCE [LARGE SCALE GENOMIC DNA]</scope>
    <source>
        <strain evidence="2">APC 1.2</strain>
    </source>
</reference>
<gene>
    <name evidence="1" type="primary">MPUL0A07080</name>
    <name evidence="1" type="ORF">METSCH_A07080</name>
</gene>
<dbReference type="Gene3D" id="1.10.600.10">
    <property type="entry name" value="Farnesyl Diphosphate Synthase"/>
    <property type="match status" value="1"/>
</dbReference>
<dbReference type="InterPro" id="IPR002060">
    <property type="entry name" value="Squ/phyt_synthse"/>
</dbReference>
<name>A0A4P6XKI9_9ASCO</name>
<dbReference type="STRING" id="2163413.A0A4P6XKI9"/>
<keyword evidence="2" id="KW-1185">Reference proteome</keyword>
<evidence type="ECO:0000313" key="1">
    <source>
        <dbReference type="EMBL" id="QBM86074.1"/>
    </source>
</evidence>
<dbReference type="AlphaFoldDB" id="A0A4P6XKI9"/>